<dbReference type="PANTHER" id="PTHR45856">
    <property type="entry name" value="ALPHA/BETA-HYDROLASES SUPERFAMILY PROTEIN"/>
    <property type="match status" value="1"/>
</dbReference>
<evidence type="ECO:0000256" key="1">
    <source>
        <dbReference type="ARBA" id="ARBA00023157"/>
    </source>
</evidence>
<comment type="similarity">
    <text evidence="2">Belongs to the AB hydrolase superfamily. Lipase family. Class 3 subfamily.</text>
</comment>
<evidence type="ECO:0000259" key="6">
    <source>
        <dbReference type="Pfam" id="PF01764"/>
    </source>
</evidence>
<dbReference type="SUPFAM" id="SSF53474">
    <property type="entry name" value="alpha/beta-Hydrolases"/>
    <property type="match status" value="1"/>
</dbReference>
<keyword evidence="1" id="KW-1015">Disulfide bond</keyword>
<keyword evidence="5" id="KW-0732">Signal</keyword>
<dbReference type="Proteomes" id="UP001295794">
    <property type="component" value="Unassembled WGS sequence"/>
</dbReference>
<evidence type="ECO:0000256" key="2">
    <source>
        <dbReference type="ARBA" id="ARBA00043996"/>
    </source>
</evidence>
<protein>
    <recommendedName>
        <fullName evidence="6">Fungal lipase-type domain-containing protein</fullName>
    </recommendedName>
</protein>
<dbReference type="PANTHER" id="PTHR45856:SF25">
    <property type="entry name" value="FUNGAL LIPASE-LIKE DOMAIN-CONTAINING PROTEIN"/>
    <property type="match status" value="1"/>
</dbReference>
<feature type="domain" description="Fungal lipase-type" evidence="6">
    <location>
        <begin position="107"/>
        <end position="248"/>
    </location>
</feature>
<dbReference type="InterPro" id="IPR002921">
    <property type="entry name" value="Fungal_lipase-type"/>
</dbReference>
<accession>A0AAD2H1Z5</accession>
<comment type="catalytic activity">
    <reaction evidence="4">
        <text>a monoacylglycerol + H2O = glycerol + a fatty acid + H(+)</text>
        <dbReference type="Rhea" id="RHEA:15245"/>
        <dbReference type="ChEBI" id="CHEBI:15377"/>
        <dbReference type="ChEBI" id="CHEBI:15378"/>
        <dbReference type="ChEBI" id="CHEBI:17408"/>
        <dbReference type="ChEBI" id="CHEBI:17754"/>
        <dbReference type="ChEBI" id="CHEBI:28868"/>
    </reaction>
</comment>
<keyword evidence="8" id="KW-1185">Reference proteome</keyword>
<evidence type="ECO:0000256" key="4">
    <source>
        <dbReference type="ARBA" id="ARBA00048461"/>
    </source>
</evidence>
<feature type="signal peptide" evidence="5">
    <location>
        <begin position="1"/>
        <end position="17"/>
    </location>
</feature>
<evidence type="ECO:0000313" key="7">
    <source>
        <dbReference type="EMBL" id="CAK5266192.1"/>
    </source>
</evidence>
<sequence>MLSATLSLIACAVTVTALPFSLFGHTFGAPESKGTPAPLSLATVNSTLLRPAQFARAAYCSGASLESWSCGLPCDQVNGVKFLQAGGDQGSIPFYFIAHDPEQDSIVVAHEGTDPNKILSLVNDVEFLLDDIDESRFPRAAGQGIKVHTGFQSTFERTADGILSGVQTALLSTGASNVLVTGHSLGAALAMLTGSMLRESLDPSVSVTISTFGMPRAGNQAWANFVDSNGGVTFMTNQHDPVPSVPPLLLEFAHPSGEIHVVDSSQRNIVSCPGQDNENCISGNSLFDVSIGDHLGPYFSDITFGSSECA</sequence>
<dbReference type="Pfam" id="PF01764">
    <property type="entry name" value="Lipase_3"/>
    <property type="match status" value="1"/>
</dbReference>
<dbReference type="EMBL" id="CAVNYO010000108">
    <property type="protein sequence ID" value="CAK5266192.1"/>
    <property type="molecule type" value="Genomic_DNA"/>
</dbReference>
<evidence type="ECO:0000256" key="5">
    <source>
        <dbReference type="SAM" id="SignalP"/>
    </source>
</evidence>
<dbReference type="AlphaFoldDB" id="A0AAD2H1Z5"/>
<evidence type="ECO:0000256" key="3">
    <source>
        <dbReference type="ARBA" id="ARBA00047591"/>
    </source>
</evidence>
<organism evidence="7 8">
    <name type="scientific">Mycena citricolor</name>
    <dbReference type="NCBI Taxonomy" id="2018698"/>
    <lineage>
        <taxon>Eukaryota</taxon>
        <taxon>Fungi</taxon>
        <taxon>Dikarya</taxon>
        <taxon>Basidiomycota</taxon>
        <taxon>Agaricomycotina</taxon>
        <taxon>Agaricomycetes</taxon>
        <taxon>Agaricomycetidae</taxon>
        <taxon>Agaricales</taxon>
        <taxon>Marasmiineae</taxon>
        <taxon>Mycenaceae</taxon>
        <taxon>Mycena</taxon>
    </lineage>
</organism>
<comment type="caution">
    <text evidence="7">The sequence shown here is derived from an EMBL/GenBank/DDBJ whole genome shotgun (WGS) entry which is preliminary data.</text>
</comment>
<dbReference type="InterPro" id="IPR029058">
    <property type="entry name" value="AB_hydrolase_fold"/>
</dbReference>
<reference evidence="7" key="1">
    <citation type="submission" date="2023-11" db="EMBL/GenBank/DDBJ databases">
        <authorList>
            <person name="De Vega J J."/>
            <person name="De Vega J J."/>
        </authorList>
    </citation>
    <scope>NUCLEOTIDE SEQUENCE</scope>
</reference>
<name>A0AAD2H1Z5_9AGAR</name>
<dbReference type="InterPro" id="IPR051218">
    <property type="entry name" value="Sec_MonoDiacylglyc_Lipase"/>
</dbReference>
<feature type="chain" id="PRO_5042292247" description="Fungal lipase-type domain-containing protein" evidence="5">
    <location>
        <begin position="18"/>
        <end position="310"/>
    </location>
</feature>
<proteinExistence type="inferred from homology"/>
<dbReference type="GO" id="GO:0006629">
    <property type="term" value="P:lipid metabolic process"/>
    <property type="evidence" value="ECO:0007669"/>
    <property type="project" value="InterPro"/>
</dbReference>
<gene>
    <name evidence="7" type="ORF">MYCIT1_LOCUS7784</name>
</gene>
<dbReference type="CDD" id="cd00519">
    <property type="entry name" value="Lipase_3"/>
    <property type="match status" value="1"/>
</dbReference>
<dbReference type="Gene3D" id="3.40.50.1820">
    <property type="entry name" value="alpha/beta hydrolase"/>
    <property type="match status" value="1"/>
</dbReference>
<comment type="catalytic activity">
    <reaction evidence="3">
        <text>a diacylglycerol + H2O = a monoacylglycerol + a fatty acid + H(+)</text>
        <dbReference type="Rhea" id="RHEA:32731"/>
        <dbReference type="ChEBI" id="CHEBI:15377"/>
        <dbReference type="ChEBI" id="CHEBI:15378"/>
        <dbReference type="ChEBI" id="CHEBI:17408"/>
        <dbReference type="ChEBI" id="CHEBI:18035"/>
        <dbReference type="ChEBI" id="CHEBI:28868"/>
    </reaction>
</comment>
<evidence type="ECO:0000313" key="8">
    <source>
        <dbReference type="Proteomes" id="UP001295794"/>
    </source>
</evidence>